<evidence type="ECO:0000313" key="2">
    <source>
        <dbReference type="Proteomes" id="UP000553632"/>
    </source>
</evidence>
<dbReference type="AlphaFoldDB" id="A0A7J6SUC8"/>
<reference evidence="1 2" key="1">
    <citation type="submission" date="2020-04" db="EMBL/GenBank/DDBJ databases">
        <title>Perkinsus olseni comparative genomics.</title>
        <authorList>
            <person name="Bogema D.R."/>
        </authorList>
    </citation>
    <scope>NUCLEOTIDE SEQUENCE [LARGE SCALE GENOMIC DNA]</scope>
    <source>
        <strain evidence="1 2">ATCC PRA-207</strain>
    </source>
</reference>
<keyword evidence="2" id="KW-1185">Reference proteome</keyword>
<name>A0A7J6SUC8_PEROL</name>
<evidence type="ECO:0000313" key="1">
    <source>
        <dbReference type="EMBL" id="KAF4736152.1"/>
    </source>
</evidence>
<dbReference type="EMBL" id="JABANO010015867">
    <property type="protein sequence ID" value="KAF4736152.1"/>
    <property type="molecule type" value="Genomic_DNA"/>
</dbReference>
<proteinExistence type="predicted"/>
<sequence length="341" mass="36517">TAAECVAVISSYSRLEQREADFLTLVSHRLLACDSLGDATPGVFELTSSAESVKKRRQRHEALPRPSSGDGVTTEQLCVAVSSLGAMDVISPDFARWVTTKVRRYPPDRITSSSVRDIIVGLTRTGKTDAVLFDRLLGCLQLESVSGVVLGALVSALRHVGYRKTDFIKSAVSVARDPVAAALVYHAIAGLDLAAELDTQGMPGLEELLEASNITPIVLSGAMEYFIEILGRRGSPPLEIIGKGFAAGHPTSSLMTAVATKLPFLLSMGDLAVVRALHQLVGRASRGFAKNPPLPKTIVAEVQHTVSRVRYAHGGPAASDCRRAWVTREAGLELYTDILFT</sequence>
<gene>
    <name evidence="1" type="ORF">FOZ63_004724</name>
</gene>
<feature type="non-terminal residue" evidence="1">
    <location>
        <position position="341"/>
    </location>
</feature>
<organism evidence="1 2">
    <name type="scientific">Perkinsus olseni</name>
    <name type="common">Perkinsus atlanticus</name>
    <dbReference type="NCBI Taxonomy" id="32597"/>
    <lineage>
        <taxon>Eukaryota</taxon>
        <taxon>Sar</taxon>
        <taxon>Alveolata</taxon>
        <taxon>Perkinsozoa</taxon>
        <taxon>Perkinsea</taxon>
        <taxon>Perkinsida</taxon>
        <taxon>Perkinsidae</taxon>
        <taxon>Perkinsus</taxon>
    </lineage>
</organism>
<protein>
    <submittedName>
        <fullName evidence="1">Uncharacterized protein</fullName>
    </submittedName>
</protein>
<comment type="caution">
    <text evidence="1">The sequence shown here is derived from an EMBL/GenBank/DDBJ whole genome shotgun (WGS) entry which is preliminary data.</text>
</comment>
<accession>A0A7J6SUC8</accession>
<feature type="non-terminal residue" evidence="1">
    <location>
        <position position="1"/>
    </location>
</feature>
<dbReference type="Proteomes" id="UP000553632">
    <property type="component" value="Unassembled WGS sequence"/>
</dbReference>